<dbReference type="SUPFAM" id="SSF81296">
    <property type="entry name" value="E set domains"/>
    <property type="match status" value="1"/>
</dbReference>
<dbReference type="SMART" id="SM00672">
    <property type="entry name" value="CAP10"/>
    <property type="match status" value="1"/>
</dbReference>
<dbReference type="Proteomes" id="UP000015101">
    <property type="component" value="Unassembled WGS sequence"/>
</dbReference>
<organism evidence="14 15">
    <name type="scientific">Helobdella robusta</name>
    <name type="common">Californian leech</name>
    <dbReference type="NCBI Taxonomy" id="6412"/>
    <lineage>
        <taxon>Eukaryota</taxon>
        <taxon>Metazoa</taxon>
        <taxon>Spiralia</taxon>
        <taxon>Lophotrochozoa</taxon>
        <taxon>Annelida</taxon>
        <taxon>Clitellata</taxon>
        <taxon>Hirudinea</taxon>
        <taxon>Rhynchobdellida</taxon>
        <taxon>Glossiphoniidae</taxon>
        <taxon>Helobdella</taxon>
    </lineage>
</organism>
<feature type="repeat" description="Filamin" evidence="10">
    <location>
        <begin position="29"/>
        <end position="106"/>
    </location>
</feature>
<dbReference type="eggNOG" id="KOG2458">
    <property type="taxonomic scope" value="Eukaryota"/>
</dbReference>
<proteinExistence type="inferred from homology"/>
<dbReference type="OMA" id="MFMDATL"/>
<comment type="catalytic activity">
    <reaction evidence="8">
        <text>L-seryl-[EGF-like domain protein] + UDP-alpha-D-xylose = 3-O-(beta-D-xylosyl)-L-seryl-[EGF-like domain protein] + UDP + H(+)</text>
        <dbReference type="Rhea" id="RHEA:62016"/>
        <dbReference type="Rhea" id="RHEA-COMP:16010"/>
        <dbReference type="Rhea" id="RHEA-COMP:16011"/>
        <dbReference type="ChEBI" id="CHEBI:15378"/>
        <dbReference type="ChEBI" id="CHEBI:29999"/>
        <dbReference type="ChEBI" id="CHEBI:57632"/>
        <dbReference type="ChEBI" id="CHEBI:58223"/>
        <dbReference type="ChEBI" id="CHEBI:132085"/>
    </reaction>
</comment>
<evidence type="ECO:0000256" key="4">
    <source>
        <dbReference type="ARBA" id="ARBA00022679"/>
    </source>
</evidence>
<reference evidence="15" key="1">
    <citation type="submission" date="2012-12" db="EMBL/GenBank/DDBJ databases">
        <authorList>
            <person name="Hellsten U."/>
            <person name="Grimwood J."/>
            <person name="Chapman J.A."/>
            <person name="Shapiro H."/>
            <person name="Aerts A."/>
            <person name="Otillar R.P."/>
            <person name="Terry A.Y."/>
            <person name="Boore J.L."/>
            <person name="Simakov O."/>
            <person name="Marletaz F."/>
            <person name="Cho S.-J."/>
            <person name="Edsinger-Gonzales E."/>
            <person name="Havlak P."/>
            <person name="Kuo D.-H."/>
            <person name="Larsson T."/>
            <person name="Lv J."/>
            <person name="Arendt D."/>
            <person name="Savage R."/>
            <person name="Osoegawa K."/>
            <person name="de Jong P."/>
            <person name="Lindberg D.R."/>
            <person name="Seaver E.C."/>
            <person name="Weisblat D.A."/>
            <person name="Putnam N.H."/>
            <person name="Grigoriev I.V."/>
            <person name="Rokhsar D.S."/>
        </authorList>
    </citation>
    <scope>NUCLEOTIDE SEQUENCE</scope>
</reference>
<protein>
    <recommendedName>
        <fullName evidence="12">Glycosyl transferase CAP10 domain-containing protein</fullName>
    </recommendedName>
</protein>
<evidence type="ECO:0000256" key="2">
    <source>
        <dbReference type="ARBA" id="ARBA00006063"/>
    </source>
</evidence>
<dbReference type="InParanoid" id="T1EG54"/>
<dbReference type="CTD" id="20195556"/>
<dbReference type="EMBL" id="KB097552">
    <property type="protein sequence ID" value="ESN94970.1"/>
    <property type="molecule type" value="Genomic_DNA"/>
</dbReference>
<dbReference type="PROSITE" id="PS50194">
    <property type="entry name" value="FILAMIN_REPEAT"/>
    <property type="match status" value="1"/>
</dbReference>
<evidence type="ECO:0000259" key="12">
    <source>
        <dbReference type="SMART" id="SM00672"/>
    </source>
</evidence>
<dbReference type="InterPro" id="IPR017868">
    <property type="entry name" value="Filamin/ABP280_repeat-like"/>
</dbReference>
<dbReference type="GeneID" id="20195556"/>
<dbReference type="GO" id="GO:0012505">
    <property type="term" value="C:endomembrane system"/>
    <property type="evidence" value="ECO:0000318"/>
    <property type="project" value="GO_Central"/>
</dbReference>
<evidence type="ECO:0000256" key="6">
    <source>
        <dbReference type="ARBA" id="ARBA00022824"/>
    </source>
</evidence>
<dbReference type="FunFam" id="2.60.40.10:FF:000419">
    <property type="entry name" value="KDEL (Lys-Asp-Glu-Leu) containing 1"/>
    <property type="match status" value="1"/>
</dbReference>
<feature type="signal peptide" evidence="11">
    <location>
        <begin position="1"/>
        <end position="23"/>
    </location>
</feature>
<dbReference type="PANTHER" id="PTHR12203:SF122">
    <property type="entry name" value="GLYCOSYL TRANSFERASE CAP10 DOMAIN-CONTAINING PROTEIN"/>
    <property type="match status" value="1"/>
</dbReference>
<dbReference type="InterPro" id="IPR014756">
    <property type="entry name" value="Ig_E-set"/>
</dbReference>
<dbReference type="Pfam" id="PF05686">
    <property type="entry name" value="Glyco_transf_90"/>
    <property type="match status" value="1"/>
</dbReference>
<dbReference type="HOGENOM" id="CLU_041919_0_0_1"/>
<dbReference type="STRING" id="6412.T1EG54"/>
<feature type="domain" description="Glycosyl transferase CAP10" evidence="12">
    <location>
        <begin position="233"/>
        <end position="444"/>
    </location>
</feature>
<dbReference type="EMBL" id="AMQM01006997">
    <property type="status" value="NOT_ANNOTATED_CDS"/>
    <property type="molecule type" value="Genomic_DNA"/>
</dbReference>
<comment type="pathway">
    <text evidence="1">Protein modification; protein glycosylation.</text>
</comment>
<dbReference type="KEGG" id="hro:HELRODRAFT_114917"/>
<evidence type="ECO:0000256" key="11">
    <source>
        <dbReference type="SAM" id="SignalP"/>
    </source>
</evidence>
<keyword evidence="5 11" id="KW-0732">Signal</keyword>
<keyword evidence="6" id="KW-0256">Endoplasmic reticulum</keyword>
<evidence type="ECO:0000313" key="13">
    <source>
        <dbReference type="EMBL" id="ESN94970.1"/>
    </source>
</evidence>
<comment type="catalytic activity">
    <reaction evidence="9">
        <text>L-seryl-[EGF-like domain protein] + UDP-alpha-D-glucose = 3-O-(beta-D-glucosyl)-L-seryl-[EGF-like domain protein] + UDP + H(+)</text>
        <dbReference type="Rhea" id="RHEA:58116"/>
        <dbReference type="Rhea" id="RHEA-COMP:14610"/>
        <dbReference type="Rhea" id="RHEA-COMP:16010"/>
        <dbReference type="ChEBI" id="CHEBI:15378"/>
        <dbReference type="ChEBI" id="CHEBI:29999"/>
        <dbReference type="ChEBI" id="CHEBI:58223"/>
        <dbReference type="ChEBI" id="CHEBI:58885"/>
        <dbReference type="ChEBI" id="CHEBI:140576"/>
    </reaction>
</comment>
<dbReference type="GO" id="GO:0046527">
    <property type="term" value="F:glucosyltransferase activity"/>
    <property type="evidence" value="ECO:0000318"/>
    <property type="project" value="GO_Central"/>
</dbReference>
<dbReference type="AlphaFoldDB" id="T1EG54"/>
<evidence type="ECO:0000256" key="7">
    <source>
        <dbReference type="ARBA" id="ARBA00023180"/>
    </source>
</evidence>
<feature type="chain" id="PRO_5010979843" description="Glycosyl transferase CAP10 domain-containing protein" evidence="11">
    <location>
        <begin position="24"/>
        <end position="448"/>
    </location>
</feature>
<dbReference type="RefSeq" id="XP_009026870.1">
    <property type="nucleotide sequence ID" value="XM_009028622.1"/>
</dbReference>
<dbReference type="EnsemblMetazoa" id="HelroT114917">
    <property type="protein sequence ID" value="HelroP114917"/>
    <property type="gene ID" value="HelroG114917"/>
</dbReference>
<dbReference type="OrthoDB" id="541052at2759"/>
<evidence type="ECO:0000256" key="9">
    <source>
        <dbReference type="ARBA" id="ARBA00049246"/>
    </source>
</evidence>
<dbReference type="InterPro" id="IPR006598">
    <property type="entry name" value="CAP10"/>
</dbReference>
<keyword evidence="3" id="KW-0328">Glycosyltransferase</keyword>
<reference evidence="14" key="3">
    <citation type="submission" date="2015-06" db="UniProtKB">
        <authorList>
            <consortium name="EnsemblMetazoa"/>
        </authorList>
    </citation>
    <scope>IDENTIFICATION</scope>
</reference>
<gene>
    <name evidence="14" type="primary">20195556</name>
    <name evidence="13" type="ORF">HELRODRAFT_114917</name>
</gene>
<keyword evidence="7" id="KW-0325">Glycoprotein</keyword>
<sequence length="448" mass="53257">MFKKLHFVFLLLCLLQSKKFTFGKTEDSSDLPDPSQFIVWGPGLDNRVVLPVYYFFVQMVDSQGNNITSSLGPDVIKLSMESKHYSHLRISMQVLDRHDGVYIIRYKLFQTYKDLKLKLTFRDQPISTFPHLLKGCCYNEDCYCPKKSLARWLGTLNCPKSYDQIDKDFKAFRRINMTRMYKRMMVEFNKPYQMSVIHYVVKDNKLYRETLGEYVGFKMFSDAMLMSLMRKVKLPDLDFFWNLGDWPLVRRTSAHRYPMVSWCGSDDTFDFVVPSYEMTTSTLDAMYRVEKDMLSMEHYRNIDWSSKTDLAFWRGRDSSRERLKLVRLSQKQKDVVDAELTHIFFFRDEKDLKTVNSTPFFDFFKHKYQINMDGTVAAYRLSYLLAGGSLVFKQQSSYYEHFYNLLQPFVHYVPLSSDIEDLMERLQWAKDHDDEVRDFPILLWIVGI</sequence>
<dbReference type="InterPro" id="IPR013783">
    <property type="entry name" value="Ig-like_fold"/>
</dbReference>
<dbReference type="Pfam" id="PF00630">
    <property type="entry name" value="Filamin"/>
    <property type="match status" value="1"/>
</dbReference>
<evidence type="ECO:0000313" key="15">
    <source>
        <dbReference type="Proteomes" id="UP000015101"/>
    </source>
</evidence>
<dbReference type="Gene3D" id="2.60.40.10">
    <property type="entry name" value="Immunoglobulins"/>
    <property type="match status" value="1"/>
</dbReference>
<keyword evidence="4" id="KW-0808">Transferase</keyword>
<dbReference type="PANTHER" id="PTHR12203">
    <property type="entry name" value="KDEL LYS-ASP-GLU-LEU CONTAINING - RELATED"/>
    <property type="match status" value="1"/>
</dbReference>
<keyword evidence="15" id="KW-1185">Reference proteome</keyword>
<evidence type="ECO:0000256" key="5">
    <source>
        <dbReference type="ARBA" id="ARBA00022729"/>
    </source>
</evidence>
<evidence type="ECO:0000256" key="1">
    <source>
        <dbReference type="ARBA" id="ARBA00004922"/>
    </source>
</evidence>
<evidence type="ECO:0000256" key="8">
    <source>
        <dbReference type="ARBA" id="ARBA00047553"/>
    </source>
</evidence>
<evidence type="ECO:0000256" key="10">
    <source>
        <dbReference type="PROSITE-ProRule" id="PRU00087"/>
    </source>
</evidence>
<comment type="similarity">
    <text evidence="2">Belongs to the KDELC family.</text>
</comment>
<dbReference type="InterPro" id="IPR051091">
    <property type="entry name" value="O-Glucosyltr/Glycosyltrsf_90"/>
</dbReference>
<evidence type="ECO:0000313" key="14">
    <source>
        <dbReference type="EnsemblMetazoa" id="HelroP114917"/>
    </source>
</evidence>
<reference evidence="13 15" key="2">
    <citation type="journal article" date="2013" name="Nature">
        <title>Insights into bilaterian evolution from three spiralian genomes.</title>
        <authorList>
            <person name="Simakov O."/>
            <person name="Marletaz F."/>
            <person name="Cho S.J."/>
            <person name="Edsinger-Gonzales E."/>
            <person name="Havlak P."/>
            <person name="Hellsten U."/>
            <person name="Kuo D.H."/>
            <person name="Larsson T."/>
            <person name="Lv J."/>
            <person name="Arendt D."/>
            <person name="Savage R."/>
            <person name="Osoegawa K."/>
            <person name="de Jong P."/>
            <person name="Grimwood J."/>
            <person name="Chapman J.A."/>
            <person name="Shapiro H."/>
            <person name="Aerts A."/>
            <person name="Otillar R.P."/>
            <person name="Terry A.Y."/>
            <person name="Boore J.L."/>
            <person name="Grigoriev I.V."/>
            <person name="Lindberg D.R."/>
            <person name="Seaver E.C."/>
            <person name="Weisblat D.A."/>
            <person name="Putnam N.H."/>
            <person name="Rokhsar D.S."/>
        </authorList>
    </citation>
    <scope>NUCLEOTIDE SEQUENCE</scope>
</reference>
<evidence type="ECO:0000256" key="3">
    <source>
        <dbReference type="ARBA" id="ARBA00022676"/>
    </source>
</evidence>
<accession>T1EG54</accession>
<name>T1EG54_HELRO</name>